<dbReference type="EC" id="5.-.-.-" evidence="3"/>
<comment type="similarity">
    <text evidence="1">Belongs to the N-acylglucosamine 2-epimerase family.</text>
</comment>
<dbReference type="InterPro" id="IPR012341">
    <property type="entry name" value="6hp_glycosidase-like_sf"/>
</dbReference>
<sequence length="413" mass="45870">MTTWLTSDSHHRWLEQETDRLLSFGRYAQDPRGGFGYLDADGRIDASRDVELWITCRMTHVYALGSMMGRPGAAAYVDHGVDSLLGRLRDEEHGGWFAAIGADGPTNTAKEAYGHAFVILAAASATAAGRPGAAALLDQAVAVHTERFWDDEAGMSRESFNRDWSEEEQYRGVNANMHTVEAYLAASDVLGDRELLDRAARIVTRVVDVYGRDNEWRLPEHFDLDWNPRLDYNEDEPAHPFRPYGATVGHALEWSRLTLQAASSLQQTGRATPEWMVPAARDLYAAAIRDGWNVDGQPGFVYTTDWEGAPVVRERMHWVAAEAVGAAAVLWRTTRAAEYAEQYQQWWDYIGEHLIDLDKGSWHHELSTSNEPSATVWPGKPDIYHALQATLLPRLPASPALAASLAAGNLGKA</sequence>
<dbReference type="Gene3D" id="1.50.10.10">
    <property type="match status" value="1"/>
</dbReference>
<dbReference type="GO" id="GO:0016853">
    <property type="term" value="F:isomerase activity"/>
    <property type="evidence" value="ECO:0007669"/>
    <property type="project" value="UniProtKB-KW"/>
</dbReference>
<name>A0AA96F7D2_9MICO</name>
<evidence type="ECO:0000313" key="4">
    <source>
        <dbReference type="Proteomes" id="UP001304125"/>
    </source>
</evidence>
<dbReference type="PANTHER" id="PTHR15108">
    <property type="entry name" value="N-ACYLGLUCOSAMINE-2-EPIMERASE"/>
    <property type="match status" value="1"/>
</dbReference>
<dbReference type="RefSeq" id="WP_313498702.1">
    <property type="nucleotide sequence ID" value="NZ_CP134879.1"/>
</dbReference>
<dbReference type="Proteomes" id="UP001304125">
    <property type="component" value="Chromosome"/>
</dbReference>
<organism evidence="3 4">
    <name type="scientific">Demequina capsici</name>
    <dbReference type="NCBI Taxonomy" id="3075620"/>
    <lineage>
        <taxon>Bacteria</taxon>
        <taxon>Bacillati</taxon>
        <taxon>Actinomycetota</taxon>
        <taxon>Actinomycetes</taxon>
        <taxon>Micrococcales</taxon>
        <taxon>Demequinaceae</taxon>
        <taxon>Demequina</taxon>
    </lineage>
</organism>
<gene>
    <name evidence="3" type="ORF">RN606_00425</name>
</gene>
<accession>A0AA96F7D2</accession>
<evidence type="ECO:0000256" key="2">
    <source>
        <dbReference type="ARBA" id="ARBA00023235"/>
    </source>
</evidence>
<dbReference type="GO" id="GO:0005975">
    <property type="term" value="P:carbohydrate metabolic process"/>
    <property type="evidence" value="ECO:0007669"/>
    <property type="project" value="InterPro"/>
</dbReference>
<dbReference type="InterPro" id="IPR010819">
    <property type="entry name" value="AGE/CE"/>
</dbReference>
<dbReference type="InterPro" id="IPR008928">
    <property type="entry name" value="6-hairpin_glycosidase_sf"/>
</dbReference>
<dbReference type="EMBL" id="CP134879">
    <property type="protein sequence ID" value="WNM24649.1"/>
    <property type="molecule type" value="Genomic_DNA"/>
</dbReference>
<dbReference type="Pfam" id="PF07221">
    <property type="entry name" value="GlcNAc_2-epim"/>
    <property type="match status" value="1"/>
</dbReference>
<reference evidence="3 4" key="1">
    <citation type="submission" date="2023-09" db="EMBL/GenBank/DDBJ databases">
        <title>Demequina sp. a novel bacteria isolated from Capsicum annuum.</title>
        <authorList>
            <person name="Humaira Z."/>
            <person name="Lee J."/>
            <person name="Cho D."/>
        </authorList>
    </citation>
    <scope>NUCLEOTIDE SEQUENCE [LARGE SCALE GENOMIC DNA]</scope>
    <source>
        <strain evidence="3 4">OYTSA14</strain>
    </source>
</reference>
<keyword evidence="2 3" id="KW-0413">Isomerase</keyword>
<evidence type="ECO:0000313" key="3">
    <source>
        <dbReference type="EMBL" id="WNM24649.1"/>
    </source>
</evidence>
<evidence type="ECO:0000256" key="1">
    <source>
        <dbReference type="ARBA" id="ARBA00008558"/>
    </source>
</evidence>
<dbReference type="AlphaFoldDB" id="A0AA96F7D2"/>
<dbReference type="SUPFAM" id="SSF48208">
    <property type="entry name" value="Six-hairpin glycosidases"/>
    <property type="match status" value="1"/>
</dbReference>
<keyword evidence="4" id="KW-1185">Reference proteome</keyword>
<proteinExistence type="inferred from homology"/>
<protein>
    <submittedName>
        <fullName evidence="3">AGE family epimerase/isomerase</fullName>
        <ecNumber evidence="3">5.-.-.-</ecNumber>
    </submittedName>
</protein>